<keyword evidence="1" id="KW-0812">Transmembrane</keyword>
<dbReference type="RefSeq" id="WP_209670501.1">
    <property type="nucleotide sequence ID" value="NZ_JAGGMS010000001.1"/>
</dbReference>
<evidence type="ECO:0000313" key="3">
    <source>
        <dbReference type="Proteomes" id="UP000741013"/>
    </source>
</evidence>
<accession>A0ABS4Q5S0</accession>
<keyword evidence="1" id="KW-1133">Transmembrane helix</keyword>
<keyword evidence="3" id="KW-1185">Reference proteome</keyword>
<evidence type="ECO:0000313" key="2">
    <source>
        <dbReference type="EMBL" id="MBP2187037.1"/>
    </source>
</evidence>
<keyword evidence="1" id="KW-0472">Membrane</keyword>
<feature type="transmembrane region" description="Helical" evidence="1">
    <location>
        <begin position="146"/>
        <end position="163"/>
    </location>
</feature>
<feature type="transmembrane region" description="Helical" evidence="1">
    <location>
        <begin position="170"/>
        <end position="189"/>
    </location>
</feature>
<evidence type="ECO:0000256" key="1">
    <source>
        <dbReference type="SAM" id="Phobius"/>
    </source>
</evidence>
<comment type="caution">
    <text evidence="2">The sequence shown here is derived from an EMBL/GenBank/DDBJ whole genome shotgun (WGS) entry which is preliminary data.</text>
</comment>
<feature type="transmembrane region" description="Helical" evidence="1">
    <location>
        <begin position="100"/>
        <end position="126"/>
    </location>
</feature>
<proteinExistence type="predicted"/>
<name>A0ABS4Q5S0_9PSEU</name>
<sequence length="248" mass="25292">MNAAIHAEWTKFHSVRSTWWSVATAALLMIGYAGLAGLTVRLGGEQLSAQDAVIGGTFYLGQFALVTLATLVITSEYATGAIRSTLQWVPRRGGVLLAKAAVLAPVSFALGALCAAIGAGIAIPLISGAGVPTSFGGALQTTLATGGYFALLSLFCLGVGTALRSTAGSITVVTLLLLMVPILIGGLGLHDVVHFFPGMAGTNAMTSGTSPIVGSPAPYPPWLGLPICAVWSAAALHLGHTLLRRRDA</sequence>
<protein>
    <submittedName>
        <fullName evidence="2">ABC-2 type transport system permease protein</fullName>
    </submittedName>
</protein>
<feature type="transmembrane region" description="Helical" evidence="1">
    <location>
        <begin position="19"/>
        <end position="38"/>
    </location>
</feature>
<feature type="transmembrane region" description="Helical" evidence="1">
    <location>
        <begin position="58"/>
        <end position="79"/>
    </location>
</feature>
<feature type="transmembrane region" description="Helical" evidence="1">
    <location>
        <begin position="223"/>
        <end position="243"/>
    </location>
</feature>
<dbReference type="Pfam" id="PF12730">
    <property type="entry name" value="ABC2_membrane_4"/>
    <property type="match status" value="1"/>
</dbReference>
<reference evidence="2 3" key="1">
    <citation type="submission" date="2021-03" db="EMBL/GenBank/DDBJ databases">
        <title>Sequencing the genomes of 1000 actinobacteria strains.</title>
        <authorList>
            <person name="Klenk H.-P."/>
        </authorList>
    </citation>
    <scope>NUCLEOTIDE SEQUENCE [LARGE SCALE GENOMIC DNA]</scope>
    <source>
        <strain evidence="2 3">DSM 45510</strain>
    </source>
</reference>
<gene>
    <name evidence="2" type="ORF">JOM49_008563</name>
</gene>
<dbReference type="EMBL" id="JAGGMS010000001">
    <property type="protein sequence ID" value="MBP2187037.1"/>
    <property type="molecule type" value="Genomic_DNA"/>
</dbReference>
<dbReference type="Proteomes" id="UP000741013">
    <property type="component" value="Unassembled WGS sequence"/>
</dbReference>
<organism evidence="2 3">
    <name type="scientific">Amycolatopsis magusensis</name>
    <dbReference type="NCBI Taxonomy" id="882444"/>
    <lineage>
        <taxon>Bacteria</taxon>
        <taxon>Bacillati</taxon>
        <taxon>Actinomycetota</taxon>
        <taxon>Actinomycetes</taxon>
        <taxon>Pseudonocardiales</taxon>
        <taxon>Pseudonocardiaceae</taxon>
        <taxon>Amycolatopsis</taxon>
    </lineage>
</organism>